<evidence type="ECO:0000256" key="1">
    <source>
        <dbReference type="SAM" id="MobiDB-lite"/>
    </source>
</evidence>
<dbReference type="Proteomes" id="UP000254808">
    <property type="component" value="Chromosome"/>
</dbReference>
<gene>
    <name evidence="2" type="ORF">CYPRO_0424</name>
</gene>
<name>A0A345UGV9_9BACT</name>
<accession>A0A345UGV9</accession>
<feature type="region of interest" description="Disordered" evidence="1">
    <location>
        <begin position="54"/>
        <end position="90"/>
    </location>
</feature>
<proteinExistence type="predicted"/>
<dbReference type="RefSeq" id="WP_114983050.1">
    <property type="nucleotide sequence ID" value="NZ_CP027806.1"/>
</dbReference>
<protein>
    <recommendedName>
        <fullName evidence="4">DUF2191 domain-containing protein</fullName>
    </recommendedName>
</protein>
<evidence type="ECO:0008006" key="4">
    <source>
        <dbReference type="Google" id="ProtNLM"/>
    </source>
</evidence>
<organism evidence="2 3">
    <name type="scientific">Cyclonatronum proteinivorum</name>
    <dbReference type="NCBI Taxonomy" id="1457365"/>
    <lineage>
        <taxon>Bacteria</taxon>
        <taxon>Pseudomonadati</taxon>
        <taxon>Balneolota</taxon>
        <taxon>Balneolia</taxon>
        <taxon>Balneolales</taxon>
        <taxon>Cyclonatronaceae</taxon>
        <taxon>Cyclonatronum</taxon>
    </lineage>
</organism>
<keyword evidence="3" id="KW-1185">Reference proteome</keyword>
<evidence type="ECO:0000313" key="3">
    <source>
        <dbReference type="Proteomes" id="UP000254808"/>
    </source>
</evidence>
<dbReference type="KEGG" id="cprv:CYPRO_0424"/>
<evidence type="ECO:0000313" key="2">
    <source>
        <dbReference type="EMBL" id="AXI99710.1"/>
    </source>
</evidence>
<reference evidence="2 3" key="1">
    <citation type="submission" date="2018-03" db="EMBL/GenBank/DDBJ databases">
        <title>Phenotypic and genomic properties of Cyclonatronum proteinivorum gen. nov., sp. nov., a haloalkaliphilic bacteroidete from soda lakes possessing Na+-translocating rhodopsin.</title>
        <authorList>
            <person name="Toshchakov S.V."/>
            <person name="Korzhenkov A."/>
            <person name="Samarov N.I."/>
            <person name="Kublanov I.V."/>
            <person name="Muntyan M.S."/>
            <person name="Sorokin D.Y."/>
        </authorList>
    </citation>
    <scope>NUCLEOTIDE SEQUENCE [LARGE SCALE GENOMIC DNA]</scope>
    <source>
        <strain evidence="2 3">Omega</strain>
    </source>
</reference>
<dbReference type="EMBL" id="CP027806">
    <property type="protein sequence ID" value="AXI99710.1"/>
    <property type="molecule type" value="Genomic_DNA"/>
</dbReference>
<dbReference type="AlphaFoldDB" id="A0A345UGV9"/>
<dbReference type="OrthoDB" id="338488at2"/>
<sequence length="90" mass="9816">MRTTIDIPDTLFKQAKIKAVEEGITMKELFIKALTRELSENQLAQKGSFPWEKLRGTGSTAGLQPDESGFDGYNGPDLLGGMAVNDPSQD</sequence>